<dbReference type="Proteomes" id="UP000602647">
    <property type="component" value="Unassembled WGS sequence"/>
</dbReference>
<evidence type="ECO:0000256" key="5">
    <source>
        <dbReference type="ARBA" id="ARBA00022989"/>
    </source>
</evidence>
<evidence type="ECO:0000256" key="6">
    <source>
        <dbReference type="ARBA" id="ARBA00023136"/>
    </source>
</evidence>
<accession>A0A923SW20</accession>
<feature type="transmembrane region" description="Helical" evidence="8">
    <location>
        <begin position="68"/>
        <end position="88"/>
    </location>
</feature>
<protein>
    <submittedName>
        <fullName evidence="9">Sodium:solute symporter family protein</fullName>
    </submittedName>
</protein>
<comment type="similarity">
    <text evidence="2 7">Belongs to the sodium:solute symporter (SSF) (TC 2.A.21) family.</text>
</comment>
<feature type="transmembrane region" description="Helical" evidence="8">
    <location>
        <begin position="411"/>
        <end position="428"/>
    </location>
</feature>
<dbReference type="GO" id="GO:0005886">
    <property type="term" value="C:plasma membrane"/>
    <property type="evidence" value="ECO:0007669"/>
    <property type="project" value="TreeGrafter"/>
</dbReference>
<comment type="subcellular location">
    <subcellularLocation>
        <location evidence="1">Membrane</location>
        <topology evidence="1">Multi-pass membrane protein</topology>
    </subcellularLocation>
</comment>
<evidence type="ECO:0000256" key="8">
    <source>
        <dbReference type="SAM" id="Phobius"/>
    </source>
</evidence>
<sequence>MLTIVILAIYLIGMLAIGLYLKNRVDSSEDYYVAGRGLPWYLIVMTMAATYIGAGATLADTGLAYDQGVSMFIATIVTMAAMFLFGLISPRVNKIGFKYDIISVSGLVSWRFGKWAGFFSAIIVVWALTGTLAGQVSGSATVIPLIFSNVGVNMSYEVAAIAMTLVMVAYTCLAGMYGVAWTDFIQCIILVLGMAVVLPALMINEAGGWSNMLAALPEGHLEWTPGPYVISLAFTYLLYFFAGPPYWQRAFSSNSPKTSRIGAIGGVAVILFYSVMILILGLAAKAIMPVKPEGMESQGVVVVIMCDLFHPVIAAIICCAILAAIMSTMSGYLLTAVQAIVTDIIKVFKKIDDKSELKLAKWLVVAVGIICLLVALFIQAILDILLMAWGFYSASMAASVVAAVFWRKATAAGSLASIFGGIIVYFFWNYGLGSPGGFDASIVAGLSSIALMIIVSLATCKSHPTRMFEGVGKNDPVVKKTEQATGA</sequence>
<dbReference type="InterPro" id="IPR050277">
    <property type="entry name" value="Sodium:Solute_Symporter"/>
</dbReference>
<dbReference type="GO" id="GO:0022857">
    <property type="term" value="F:transmembrane transporter activity"/>
    <property type="evidence" value="ECO:0007669"/>
    <property type="project" value="InterPro"/>
</dbReference>
<keyword evidence="4 8" id="KW-0812">Transmembrane</keyword>
<keyword evidence="3" id="KW-0813">Transport</keyword>
<reference evidence="9" key="1">
    <citation type="submission" date="2020-08" db="EMBL/GenBank/DDBJ databases">
        <title>Genome public.</title>
        <authorList>
            <person name="Liu C."/>
            <person name="Sun Q."/>
        </authorList>
    </citation>
    <scope>NUCLEOTIDE SEQUENCE</scope>
    <source>
        <strain evidence="9">BX12</strain>
    </source>
</reference>
<feature type="transmembrane region" description="Helical" evidence="8">
    <location>
        <begin position="362"/>
        <end position="382"/>
    </location>
</feature>
<feature type="transmembrane region" description="Helical" evidence="8">
    <location>
        <begin position="156"/>
        <end position="177"/>
    </location>
</feature>
<evidence type="ECO:0000313" key="10">
    <source>
        <dbReference type="Proteomes" id="UP000602647"/>
    </source>
</evidence>
<dbReference type="PANTHER" id="PTHR48086">
    <property type="entry name" value="SODIUM/PROLINE SYMPORTER-RELATED"/>
    <property type="match status" value="1"/>
</dbReference>
<evidence type="ECO:0000256" key="3">
    <source>
        <dbReference type="ARBA" id="ARBA00022448"/>
    </source>
</evidence>
<feature type="transmembrane region" description="Helical" evidence="8">
    <location>
        <begin position="37"/>
        <end position="56"/>
    </location>
</feature>
<keyword evidence="10" id="KW-1185">Reference proteome</keyword>
<evidence type="ECO:0000313" key="9">
    <source>
        <dbReference type="EMBL" id="MBC6679918.1"/>
    </source>
</evidence>
<dbReference type="InterPro" id="IPR001734">
    <property type="entry name" value="Na/solute_symporter"/>
</dbReference>
<dbReference type="CDD" id="cd10322">
    <property type="entry name" value="SLC5sbd"/>
    <property type="match status" value="1"/>
</dbReference>
<dbReference type="Gene3D" id="1.20.1730.10">
    <property type="entry name" value="Sodium/glucose cotransporter"/>
    <property type="match status" value="1"/>
</dbReference>
<dbReference type="PANTHER" id="PTHR48086:SF7">
    <property type="entry name" value="SODIUM-SOLUTE SYMPORTER-RELATED"/>
    <property type="match status" value="1"/>
</dbReference>
<evidence type="ECO:0000256" key="1">
    <source>
        <dbReference type="ARBA" id="ARBA00004141"/>
    </source>
</evidence>
<feature type="transmembrane region" description="Helical" evidence="8">
    <location>
        <begin position="440"/>
        <end position="460"/>
    </location>
</feature>
<dbReference type="RefSeq" id="WP_187303024.1">
    <property type="nucleotide sequence ID" value="NZ_JACRYT010000008.1"/>
</dbReference>
<feature type="transmembrane region" description="Helical" evidence="8">
    <location>
        <begin position="6"/>
        <end position="25"/>
    </location>
</feature>
<organism evidence="9 10">
    <name type="scientific">Zhenpiania hominis</name>
    <dbReference type="NCBI Taxonomy" id="2763644"/>
    <lineage>
        <taxon>Bacteria</taxon>
        <taxon>Bacillati</taxon>
        <taxon>Bacillota</taxon>
        <taxon>Clostridia</taxon>
        <taxon>Peptostreptococcales</taxon>
        <taxon>Anaerovoracaceae</taxon>
        <taxon>Zhenpiania</taxon>
    </lineage>
</organism>
<feature type="transmembrane region" description="Helical" evidence="8">
    <location>
        <begin position="388"/>
        <end position="406"/>
    </location>
</feature>
<dbReference type="EMBL" id="JACRYT010000008">
    <property type="protein sequence ID" value="MBC6679918.1"/>
    <property type="molecule type" value="Genomic_DNA"/>
</dbReference>
<keyword evidence="6 8" id="KW-0472">Membrane</keyword>
<feature type="transmembrane region" description="Helical" evidence="8">
    <location>
        <begin position="184"/>
        <end position="203"/>
    </location>
</feature>
<feature type="transmembrane region" description="Helical" evidence="8">
    <location>
        <begin position="223"/>
        <end position="242"/>
    </location>
</feature>
<dbReference type="PROSITE" id="PS50283">
    <property type="entry name" value="NA_SOLUT_SYMP_3"/>
    <property type="match status" value="1"/>
</dbReference>
<proteinExistence type="inferred from homology"/>
<feature type="transmembrane region" description="Helical" evidence="8">
    <location>
        <begin position="263"/>
        <end position="288"/>
    </location>
</feature>
<evidence type="ECO:0000256" key="4">
    <source>
        <dbReference type="ARBA" id="ARBA00022692"/>
    </source>
</evidence>
<name>A0A923SW20_9FIRM</name>
<evidence type="ECO:0000256" key="7">
    <source>
        <dbReference type="RuleBase" id="RU362091"/>
    </source>
</evidence>
<gene>
    <name evidence="9" type="ORF">H9L42_08760</name>
</gene>
<feature type="transmembrane region" description="Helical" evidence="8">
    <location>
        <begin position="115"/>
        <end position="136"/>
    </location>
</feature>
<keyword evidence="5 8" id="KW-1133">Transmembrane helix</keyword>
<dbReference type="AlphaFoldDB" id="A0A923SW20"/>
<evidence type="ECO:0000256" key="2">
    <source>
        <dbReference type="ARBA" id="ARBA00006434"/>
    </source>
</evidence>
<comment type="caution">
    <text evidence="9">The sequence shown here is derived from an EMBL/GenBank/DDBJ whole genome shotgun (WGS) entry which is preliminary data.</text>
</comment>
<feature type="transmembrane region" description="Helical" evidence="8">
    <location>
        <begin position="308"/>
        <end position="341"/>
    </location>
</feature>
<dbReference type="InterPro" id="IPR038377">
    <property type="entry name" value="Na/Glc_symporter_sf"/>
</dbReference>
<dbReference type="Pfam" id="PF00474">
    <property type="entry name" value="SSF"/>
    <property type="match status" value="1"/>
</dbReference>